<dbReference type="EMBL" id="CAJVPU010012878">
    <property type="protein sequence ID" value="CAG8627532.1"/>
    <property type="molecule type" value="Genomic_DNA"/>
</dbReference>
<dbReference type="Proteomes" id="UP000789702">
    <property type="component" value="Unassembled WGS sequence"/>
</dbReference>
<reference evidence="1" key="1">
    <citation type="submission" date="2021-06" db="EMBL/GenBank/DDBJ databases">
        <authorList>
            <person name="Kallberg Y."/>
            <person name="Tangrot J."/>
            <person name="Rosling A."/>
        </authorList>
    </citation>
    <scope>NUCLEOTIDE SEQUENCE</scope>
    <source>
        <strain evidence="1">IL203A</strain>
    </source>
</reference>
<gene>
    <name evidence="1" type="ORF">DHETER_LOCUS8269</name>
</gene>
<keyword evidence="2" id="KW-1185">Reference proteome</keyword>
<comment type="caution">
    <text evidence="1">The sequence shown here is derived from an EMBL/GenBank/DDBJ whole genome shotgun (WGS) entry which is preliminary data.</text>
</comment>
<evidence type="ECO:0000313" key="1">
    <source>
        <dbReference type="EMBL" id="CAG8627532.1"/>
    </source>
</evidence>
<accession>A0ACA9N111</accession>
<evidence type="ECO:0000313" key="2">
    <source>
        <dbReference type="Proteomes" id="UP000789702"/>
    </source>
</evidence>
<sequence length="158" mass="17476">MATTNEGSEFNINSPFVIALVVIIIAVVVIGVIVVVFLILRYQNKSASTKTRGLKTRIGPESRDNGHTHKKRDSTGMIFDLEGKEESFEESYAEGAVGHQQQQTSGRSLPVRSQTIYGSQPPSTSTIALQSSTIQVPMMQEHHFMASHHNNDDDDKNY</sequence>
<protein>
    <submittedName>
        <fullName evidence="1">6317_t:CDS:1</fullName>
    </submittedName>
</protein>
<proteinExistence type="predicted"/>
<organism evidence="1 2">
    <name type="scientific">Dentiscutata heterogama</name>
    <dbReference type="NCBI Taxonomy" id="1316150"/>
    <lineage>
        <taxon>Eukaryota</taxon>
        <taxon>Fungi</taxon>
        <taxon>Fungi incertae sedis</taxon>
        <taxon>Mucoromycota</taxon>
        <taxon>Glomeromycotina</taxon>
        <taxon>Glomeromycetes</taxon>
        <taxon>Diversisporales</taxon>
        <taxon>Gigasporaceae</taxon>
        <taxon>Dentiscutata</taxon>
    </lineage>
</organism>
<name>A0ACA9N111_9GLOM</name>